<dbReference type="EMBL" id="SRPS01000564">
    <property type="protein sequence ID" value="KAG5956235.1"/>
    <property type="molecule type" value="Genomic_DNA"/>
</dbReference>
<evidence type="ECO:0000256" key="6">
    <source>
        <dbReference type="ARBA" id="ARBA00022892"/>
    </source>
</evidence>
<evidence type="ECO:0000256" key="4">
    <source>
        <dbReference type="ARBA" id="ARBA00022737"/>
    </source>
</evidence>
<dbReference type="Proteomes" id="UP000784919">
    <property type="component" value="Unassembled WGS sequence"/>
</dbReference>
<reference evidence="11" key="1">
    <citation type="journal article" date="2020" name="bioRxiv">
        <title>Whole genome comparisons of ergot fungi reveals the divergence and evolution of species within the genus Claviceps are the result of varying mechanisms driving genome evolution and host range expansion.</title>
        <authorList>
            <person name="Wyka S.A."/>
            <person name="Mondo S.J."/>
            <person name="Liu M."/>
            <person name="Dettman J."/>
            <person name="Nalam V."/>
            <person name="Broders K.D."/>
        </authorList>
    </citation>
    <scope>NUCLEOTIDE SEQUENCE</scope>
    <source>
        <strain evidence="11">CCC 1102</strain>
    </source>
</reference>
<sequence length="627" mass="67290">MAPPFPRAQIEVDYPIYAVDFDPQDATKLIIGGGGGAGRSGVDNKITILDTSRQDEIRIAGQVQLSRDEDTVMSLAVASSHKGRTTHVFAGINSSAAEISKGRNEHLRVFSAEPARAKSLSTSTDITVPANTSTKPARAFPEITISEKSRTALFANPDDSTYQRLLRVSGTMGAAASALGKEPQVAVFEATVPKPKMRGLLELTREAEALDLIQTGADDFLLAYCHKYELYTVQIGGKNNNSEPRLVFSMPDDHGERPHFRSLRFLTPEFILAVSNLPKKNTGALIQGLRLPGSQQQPDSRNEDKARLAVNARIPGKFSATALAVSNLSLPASPTDAVGNTQFVIAVAGNNSSVFLYTLEHLVSSALSLLTKLYPFHTLHNVHGQAQISGLALSTFITPKTHIRAQSIKLASTCLQKSIVVHNIPLRKSVDAPRPRNKNGPLGPPRPVRYVVAMRSRGPSAQPLFISLAVIVLILAMVGQSVKEMYGIGPPRIFAQPFLPSWHGSMRDPDFQPMQLFQNKLVSLAGDKIVVAGGKLVLLEPPADSADAGDGAAADVQTRQGGVHVDVHDSESHGPGRSWDQLGADEQIAWKEKLREAGAWTQTMGESVFKGVLFGELAGAVGRAVAG</sequence>
<evidence type="ECO:0000256" key="2">
    <source>
        <dbReference type="ARBA" id="ARBA00022574"/>
    </source>
</evidence>
<keyword evidence="5 10" id="KW-0256">Endoplasmic reticulum</keyword>
<keyword evidence="1 10" id="KW-0813">Transport</keyword>
<evidence type="ECO:0000313" key="12">
    <source>
        <dbReference type="Proteomes" id="UP000784919"/>
    </source>
</evidence>
<protein>
    <recommendedName>
        <fullName evidence="10">Guanine nucleotide-exchange factor SEC12</fullName>
    </recommendedName>
</protein>
<dbReference type="GO" id="GO:0005789">
    <property type="term" value="C:endoplasmic reticulum membrane"/>
    <property type="evidence" value="ECO:0007669"/>
    <property type="project" value="UniProtKB-SubCell"/>
</dbReference>
<evidence type="ECO:0000256" key="5">
    <source>
        <dbReference type="ARBA" id="ARBA00022824"/>
    </source>
</evidence>
<dbReference type="InterPro" id="IPR045260">
    <property type="entry name" value="Sec12-like"/>
</dbReference>
<dbReference type="InterPro" id="IPR015943">
    <property type="entry name" value="WD40/YVTN_repeat-like_dom_sf"/>
</dbReference>
<dbReference type="PANTHER" id="PTHR23284:SF0">
    <property type="entry name" value="PROLACTIN REGULATORY ELEMENT-BINDING PROTEIN"/>
    <property type="match status" value="1"/>
</dbReference>
<evidence type="ECO:0000313" key="11">
    <source>
        <dbReference type="EMBL" id="KAG5956235.1"/>
    </source>
</evidence>
<dbReference type="GO" id="GO:0000139">
    <property type="term" value="C:Golgi membrane"/>
    <property type="evidence" value="ECO:0007669"/>
    <property type="project" value="UniProtKB-SubCell"/>
</dbReference>
<keyword evidence="2 10" id="KW-0853">WD repeat</keyword>
<dbReference type="GO" id="GO:0005085">
    <property type="term" value="F:guanyl-nucleotide exchange factor activity"/>
    <property type="evidence" value="ECO:0007669"/>
    <property type="project" value="InterPro"/>
</dbReference>
<dbReference type="PANTHER" id="PTHR23284">
    <property type="entry name" value="PROLACTIN REGULATORY ELEMENT BINDING PROTEIN"/>
    <property type="match status" value="1"/>
</dbReference>
<keyword evidence="4 10" id="KW-0677">Repeat</keyword>
<evidence type="ECO:0000256" key="3">
    <source>
        <dbReference type="ARBA" id="ARBA00022692"/>
    </source>
</evidence>
<keyword evidence="9" id="KW-0472">Membrane</keyword>
<dbReference type="Gene3D" id="2.130.10.10">
    <property type="entry name" value="YVTN repeat-like/Quinoprotein amine dehydrogenase"/>
    <property type="match status" value="1"/>
</dbReference>
<comment type="similarity">
    <text evidence="10">Belongs to the WD repeat SEC12 family.</text>
</comment>
<evidence type="ECO:0000256" key="9">
    <source>
        <dbReference type="ARBA" id="ARBA00023136"/>
    </source>
</evidence>
<gene>
    <name evidence="11" type="ORF">E4U56_006686</name>
</gene>
<dbReference type="GO" id="GO:0006888">
    <property type="term" value="P:endoplasmic reticulum to Golgi vesicle-mediated transport"/>
    <property type="evidence" value="ECO:0007669"/>
    <property type="project" value="UniProtKB-UniRule"/>
</dbReference>
<dbReference type="AlphaFoldDB" id="A0A9P7MKX2"/>
<comment type="caution">
    <text evidence="11">The sequence shown here is derived from an EMBL/GenBank/DDBJ whole genome shotgun (WGS) entry which is preliminary data.</text>
</comment>
<comment type="subcellular location">
    <subcellularLocation>
        <location evidence="10">Endoplasmic reticulum membrane</location>
        <topology evidence="10">Single-pass type II membrane protein</topology>
    </subcellularLocation>
    <subcellularLocation>
        <location evidence="10">Golgi apparatus membrane</location>
        <topology evidence="10">Single-pass type II membrane protein</topology>
    </subcellularLocation>
</comment>
<dbReference type="OrthoDB" id="16538at2759"/>
<keyword evidence="7 10" id="KW-0653">Protein transport</keyword>
<keyword evidence="6" id="KW-0931">ER-Golgi transport</keyword>
<dbReference type="GO" id="GO:0003400">
    <property type="term" value="P:regulation of COPII vesicle coating"/>
    <property type="evidence" value="ECO:0007669"/>
    <property type="project" value="UniProtKB-UniRule"/>
</dbReference>
<name>A0A9P7MKX2_9HYPO</name>
<dbReference type="GO" id="GO:0015031">
    <property type="term" value="P:protein transport"/>
    <property type="evidence" value="ECO:0007669"/>
    <property type="project" value="UniProtKB-KW"/>
</dbReference>
<accession>A0A9P7MKX2</accession>
<keyword evidence="3" id="KW-0812">Transmembrane</keyword>
<comment type="function">
    <text evidence="10">Guanine nucleotide-exchange factor (GEF) required for the formation or budding of transport vesicles from the ER.</text>
</comment>
<organism evidence="11 12">
    <name type="scientific">Claviceps arundinis</name>
    <dbReference type="NCBI Taxonomy" id="1623583"/>
    <lineage>
        <taxon>Eukaryota</taxon>
        <taxon>Fungi</taxon>
        <taxon>Dikarya</taxon>
        <taxon>Ascomycota</taxon>
        <taxon>Pezizomycotina</taxon>
        <taxon>Sordariomycetes</taxon>
        <taxon>Hypocreomycetidae</taxon>
        <taxon>Hypocreales</taxon>
        <taxon>Clavicipitaceae</taxon>
        <taxon>Claviceps</taxon>
    </lineage>
</organism>
<evidence type="ECO:0000256" key="10">
    <source>
        <dbReference type="RuleBase" id="RU369019"/>
    </source>
</evidence>
<keyword evidence="8" id="KW-1133">Transmembrane helix</keyword>
<proteinExistence type="inferred from homology"/>
<evidence type="ECO:0000256" key="1">
    <source>
        <dbReference type="ARBA" id="ARBA00022448"/>
    </source>
</evidence>
<evidence type="ECO:0000256" key="7">
    <source>
        <dbReference type="ARBA" id="ARBA00022927"/>
    </source>
</evidence>
<evidence type="ECO:0000256" key="8">
    <source>
        <dbReference type="ARBA" id="ARBA00022989"/>
    </source>
</evidence>